<dbReference type="RefSeq" id="WP_025385716.1">
    <property type="nucleotide sequence ID" value="NZ_LCUA01000004.1"/>
</dbReference>
<evidence type="ECO:0000259" key="2">
    <source>
        <dbReference type="PROSITE" id="PS51502"/>
    </source>
</evidence>
<dbReference type="EMBL" id="LNYP01000029">
    <property type="protein sequence ID" value="KTD38071.1"/>
    <property type="molecule type" value="Genomic_DNA"/>
</dbReference>
<comment type="caution">
    <text evidence="3">The sequence shown here is derived from an EMBL/GenBank/DDBJ whole genome shotgun (WGS) entry which is preliminary data.</text>
</comment>
<dbReference type="Pfam" id="PF07876">
    <property type="entry name" value="Dabb"/>
    <property type="match status" value="1"/>
</dbReference>
<proteinExistence type="predicted"/>
<dbReference type="Gene3D" id="3.30.70.100">
    <property type="match status" value="1"/>
</dbReference>
<evidence type="ECO:0000256" key="1">
    <source>
        <dbReference type="ARBA" id="ARBA00011738"/>
    </source>
</evidence>
<dbReference type="InterPro" id="IPR011008">
    <property type="entry name" value="Dimeric_a/b-barrel"/>
</dbReference>
<evidence type="ECO:0000313" key="4">
    <source>
        <dbReference type="Proteomes" id="UP000054858"/>
    </source>
</evidence>
<name>A0A0W0X0H5_9GAMM</name>
<dbReference type="PANTHER" id="PTHR33178:SF10">
    <property type="entry name" value="STRESS-RESPONSE A_B BARREL DOMAIN-CONTAINING PROTEIN"/>
    <property type="match status" value="1"/>
</dbReference>
<dbReference type="AlphaFoldDB" id="A0A0W0X0H5"/>
<protein>
    <submittedName>
        <fullName evidence="3">Stress responsive A/B barrel domain protein</fullName>
    </submittedName>
</protein>
<dbReference type="InterPro" id="IPR013097">
    <property type="entry name" value="Dabb"/>
</dbReference>
<dbReference type="SUPFAM" id="SSF54909">
    <property type="entry name" value="Dimeric alpha+beta barrel"/>
    <property type="match status" value="1"/>
</dbReference>
<dbReference type="PATRIC" id="fig|29423.5.peg.1831"/>
<dbReference type="InterPro" id="IPR044662">
    <property type="entry name" value="HS1/DABB1-like"/>
</dbReference>
<accession>A0A0W0X0H5</accession>
<dbReference type="Proteomes" id="UP000054858">
    <property type="component" value="Unassembled WGS sequence"/>
</dbReference>
<dbReference type="PANTHER" id="PTHR33178">
    <property type="match status" value="1"/>
</dbReference>
<reference evidence="3 4" key="1">
    <citation type="submission" date="2015-11" db="EMBL/GenBank/DDBJ databases">
        <title>Genomic analysis of 38 Legionella species identifies large and diverse effector repertoires.</title>
        <authorList>
            <person name="Burstein D."/>
            <person name="Amaro F."/>
            <person name="Zusman T."/>
            <person name="Lifshitz Z."/>
            <person name="Cohen O."/>
            <person name="Gilbert J.A."/>
            <person name="Pupko T."/>
            <person name="Shuman H.A."/>
            <person name="Segal G."/>
        </authorList>
    </citation>
    <scope>NUCLEOTIDE SEQUENCE [LARGE SCALE GENOMIC DNA]</scope>
    <source>
        <strain evidence="3 4">Oak Ridge-10</strain>
    </source>
</reference>
<sequence>MINHIVFLTFKAHITESEINSVLEQLGHLMTVIPAMKDFSFGKNCSPEKLSQGYTHAFIMKFDDAHGRDVYLNHPEHKRIAAELIFPMLENGFESVVVVDYAA</sequence>
<comment type="subunit">
    <text evidence="1">Homodimer.</text>
</comment>
<dbReference type="PROSITE" id="PS51502">
    <property type="entry name" value="S_R_A_B_BARREL"/>
    <property type="match status" value="1"/>
</dbReference>
<evidence type="ECO:0000313" key="3">
    <source>
        <dbReference type="EMBL" id="KTD38071.1"/>
    </source>
</evidence>
<feature type="domain" description="Stress-response A/B barrel" evidence="2">
    <location>
        <begin position="2"/>
        <end position="101"/>
    </location>
</feature>
<dbReference type="SMART" id="SM00886">
    <property type="entry name" value="Dabb"/>
    <property type="match status" value="1"/>
</dbReference>
<gene>
    <name evidence="3" type="ORF">Loak_1747</name>
</gene>
<organism evidence="3 4">
    <name type="scientific">Legionella oakridgensis</name>
    <dbReference type="NCBI Taxonomy" id="29423"/>
    <lineage>
        <taxon>Bacteria</taxon>
        <taxon>Pseudomonadati</taxon>
        <taxon>Pseudomonadota</taxon>
        <taxon>Gammaproteobacteria</taxon>
        <taxon>Legionellales</taxon>
        <taxon>Legionellaceae</taxon>
        <taxon>Legionella</taxon>
    </lineage>
</organism>